<evidence type="ECO:0000256" key="6">
    <source>
        <dbReference type="ARBA" id="ARBA00022833"/>
    </source>
</evidence>
<feature type="binding site" evidence="8">
    <location>
        <position position="302"/>
    </location>
    <ligand>
        <name>Zn(2+)</name>
        <dbReference type="ChEBI" id="CHEBI:29105"/>
        <label>2</label>
    </ligand>
</feature>
<dbReference type="Gene3D" id="3.40.720.10">
    <property type="entry name" value="Alkaline Phosphatase, subunit A"/>
    <property type="match status" value="2"/>
</dbReference>
<dbReference type="PANTHER" id="PTHR11596:SF5">
    <property type="entry name" value="ALKALINE PHOSPHATASE"/>
    <property type="match status" value="1"/>
</dbReference>
<evidence type="ECO:0000256" key="10">
    <source>
        <dbReference type="RuleBase" id="RU003947"/>
    </source>
</evidence>
<organism evidence="12">
    <name type="scientific">Guillardia theta (strain CCMP2712)</name>
    <name type="common">Cryptophyte</name>
    <dbReference type="NCBI Taxonomy" id="905079"/>
    <lineage>
        <taxon>Eukaryota</taxon>
        <taxon>Cryptophyceae</taxon>
        <taxon>Pyrenomonadales</taxon>
        <taxon>Geminigeraceae</taxon>
        <taxon>Guillardia</taxon>
    </lineage>
</organism>
<feature type="chain" id="PRO_5008771686" description="Alkaline phosphatase" evidence="11">
    <location>
        <begin position="18"/>
        <end position="470"/>
    </location>
</feature>
<keyword evidence="3" id="KW-0597">Phosphoprotein</keyword>
<comment type="similarity">
    <text evidence="1 9">Belongs to the alkaline phosphatase family.</text>
</comment>
<evidence type="ECO:0000256" key="5">
    <source>
        <dbReference type="ARBA" id="ARBA00022801"/>
    </source>
</evidence>
<feature type="binding site" evidence="8">
    <location>
        <position position="303"/>
    </location>
    <ligand>
        <name>Zn(2+)</name>
        <dbReference type="ChEBI" id="CHEBI:29105"/>
        <label>2</label>
    </ligand>
</feature>
<proteinExistence type="inferred from homology"/>
<keyword evidence="6 8" id="KW-0862">Zinc</keyword>
<feature type="binding site" evidence="8">
    <location>
        <position position="260"/>
    </location>
    <ligand>
        <name>Zn(2+)</name>
        <dbReference type="ChEBI" id="CHEBI:29105"/>
        <label>2</label>
    </ligand>
</feature>
<keyword evidence="5 10" id="KW-0378">Hydrolase</keyword>
<dbReference type="GeneID" id="17307781"/>
<dbReference type="PRINTS" id="PR00113">
    <property type="entry name" value="ALKPHPHTASE"/>
</dbReference>
<evidence type="ECO:0000256" key="1">
    <source>
        <dbReference type="ARBA" id="ARBA00005984"/>
    </source>
</evidence>
<evidence type="ECO:0000256" key="2">
    <source>
        <dbReference type="ARBA" id="ARBA00012647"/>
    </source>
</evidence>
<reference evidence="13" key="3">
    <citation type="submission" date="2015-06" db="UniProtKB">
        <authorList>
            <consortium name="EnsemblProtists"/>
        </authorList>
    </citation>
    <scope>IDENTIFICATION</scope>
</reference>
<dbReference type="EnsemblProtists" id="EKX51214">
    <property type="protein sequence ID" value="EKX51214"/>
    <property type="gene ID" value="GUITHDRAFT_103131"/>
</dbReference>
<dbReference type="KEGG" id="gtt:GUITHDRAFT_103131"/>
<feature type="binding site" evidence="8">
    <location>
        <position position="256"/>
    </location>
    <ligand>
        <name>Zn(2+)</name>
        <dbReference type="ChEBI" id="CHEBI:29105"/>
        <label>2</label>
    </ligand>
</feature>
<dbReference type="InterPro" id="IPR017850">
    <property type="entry name" value="Alkaline_phosphatase_core_sf"/>
</dbReference>
<feature type="signal peptide" evidence="11">
    <location>
        <begin position="1"/>
        <end position="17"/>
    </location>
</feature>
<evidence type="ECO:0000313" key="14">
    <source>
        <dbReference type="Proteomes" id="UP000011087"/>
    </source>
</evidence>
<dbReference type="Proteomes" id="UP000011087">
    <property type="component" value="Unassembled WGS sequence"/>
</dbReference>
<dbReference type="PANTHER" id="PTHR11596">
    <property type="entry name" value="ALKALINE PHOSPHATASE"/>
    <property type="match status" value="1"/>
</dbReference>
<name>L1JSD4_GUITC</name>
<dbReference type="OrthoDB" id="7392499at2759"/>
<evidence type="ECO:0000256" key="7">
    <source>
        <dbReference type="ARBA" id="ARBA00022842"/>
    </source>
</evidence>
<reference evidence="14" key="2">
    <citation type="submission" date="2012-11" db="EMBL/GenBank/DDBJ databases">
        <authorList>
            <person name="Kuo A."/>
            <person name="Curtis B.A."/>
            <person name="Tanifuji G."/>
            <person name="Burki F."/>
            <person name="Gruber A."/>
            <person name="Irimia M."/>
            <person name="Maruyama S."/>
            <person name="Arias M.C."/>
            <person name="Ball S.G."/>
            <person name="Gile G.H."/>
            <person name="Hirakawa Y."/>
            <person name="Hopkins J.F."/>
            <person name="Rensing S.A."/>
            <person name="Schmutz J."/>
            <person name="Symeonidi A."/>
            <person name="Elias M."/>
            <person name="Eveleigh R.J."/>
            <person name="Herman E.K."/>
            <person name="Klute M.J."/>
            <person name="Nakayama T."/>
            <person name="Obornik M."/>
            <person name="Reyes-Prieto A."/>
            <person name="Armbrust E.V."/>
            <person name="Aves S.J."/>
            <person name="Beiko R.G."/>
            <person name="Coutinho P."/>
            <person name="Dacks J.B."/>
            <person name="Durnford D.G."/>
            <person name="Fast N.M."/>
            <person name="Green B.R."/>
            <person name="Grisdale C."/>
            <person name="Hempe F."/>
            <person name="Henrissat B."/>
            <person name="Hoppner M.P."/>
            <person name="Ishida K.-I."/>
            <person name="Kim E."/>
            <person name="Koreny L."/>
            <person name="Kroth P.G."/>
            <person name="Liu Y."/>
            <person name="Malik S.-B."/>
            <person name="Maier U.G."/>
            <person name="McRose D."/>
            <person name="Mock T."/>
            <person name="Neilson J.A."/>
            <person name="Onodera N.T."/>
            <person name="Poole A.M."/>
            <person name="Pritham E.J."/>
            <person name="Richards T.A."/>
            <person name="Rocap G."/>
            <person name="Roy S.W."/>
            <person name="Sarai C."/>
            <person name="Schaack S."/>
            <person name="Shirato S."/>
            <person name="Slamovits C.H."/>
            <person name="Spencer D.F."/>
            <person name="Suzuki S."/>
            <person name="Worden A.Z."/>
            <person name="Zauner S."/>
            <person name="Barry K."/>
            <person name="Bell C."/>
            <person name="Bharti A.K."/>
            <person name="Crow J.A."/>
            <person name="Grimwood J."/>
            <person name="Kramer R."/>
            <person name="Lindquist E."/>
            <person name="Lucas S."/>
            <person name="Salamov A."/>
            <person name="McFadden G.I."/>
            <person name="Lane C.E."/>
            <person name="Keeling P.J."/>
            <person name="Gray M.W."/>
            <person name="Grigoriev I.V."/>
            <person name="Archibald J.M."/>
        </authorList>
    </citation>
    <scope>NUCLEOTIDE SEQUENCE</scope>
    <source>
        <strain evidence="14">CCMP2712</strain>
    </source>
</reference>
<dbReference type="HOGENOM" id="CLU_008539_6_2_1"/>
<sequence>MGLVAVVVLVIFFSAVGKEDKSKMKPVMCAGGNGTLRRISREAYDYWSRVNPKAERSLVIMLGDGYGPDVHSMSRSVMRKMLGNESYRLPLDDFLVGTSITSALGNVITDSAAGATAYANGVKTVNGAIGVEPADLSEHGVRKCADSLGGTKKTPDCPVADQTSCCPLKRIANAFEGCRAKGMATGLVVLFAQAARQNKVVFQSFLLNSVKEEAKSRSSSETGDSVVKREMTEAALTRLKATGKKFCLMVEGSRIDHALHGNDAAGAAFDTFAYNDAFEAVNRFIEAERTSGHEIEVISVADHSCGGITTGMQTNWQPKFSQPICLPGGSCQVQIGTSAYGTTDGWTPEVLARARISLPQLSAQVCCNQTLRKSFPSVLARIQDELGISPSSEDQANFQQAASRVAFTTASHTSVDINVYASWDIQDRFRGSNENDEIGRRIIREVLELDSSVMDPISQALEECQVPVVP</sequence>
<reference evidence="12 14" key="1">
    <citation type="journal article" date="2012" name="Nature">
        <title>Algal genomes reveal evolutionary mosaicism and the fate of nucleomorphs.</title>
        <authorList>
            <consortium name="DOE Joint Genome Institute"/>
            <person name="Curtis B.A."/>
            <person name="Tanifuji G."/>
            <person name="Burki F."/>
            <person name="Gruber A."/>
            <person name="Irimia M."/>
            <person name="Maruyama S."/>
            <person name="Arias M.C."/>
            <person name="Ball S.G."/>
            <person name="Gile G.H."/>
            <person name="Hirakawa Y."/>
            <person name="Hopkins J.F."/>
            <person name="Kuo A."/>
            <person name="Rensing S.A."/>
            <person name="Schmutz J."/>
            <person name="Symeonidi A."/>
            <person name="Elias M."/>
            <person name="Eveleigh R.J."/>
            <person name="Herman E.K."/>
            <person name="Klute M.J."/>
            <person name="Nakayama T."/>
            <person name="Obornik M."/>
            <person name="Reyes-Prieto A."/>
            <person name="Armbrust E.V."/>
            <person name="Aves S.J."/>
            <person name="Beiko R.G."/>
            <person name="Coutinho P."/>
            <person name="Dacks J.B."/>
            <person name="Durnford D.G."/>
            <person name="Fast N.M."/>
            <person name="Green B.R."/>
            <person name="Grisdale C.J."/>
            <person name="Hempel F."/>
            <person name="Henrissat B."/>
            <person name="Hoppner M.P."/>
            <person name="Ishida K."/>
            <person name="Kim E."/>
            <person name="Koreny L."/>
            <person name="Kroth P.G."/>
            <person name="Liu Y."/>
            <person name="Malik S.B."/>
            <person name="Maier U.G."/>
            <person name="McRose D."/>
            <person name="Mock T."/>
            <person name="Neilson J.A."/>
            <person name="Onodera N.T."/>
            <person name="Poole A.M."/>
            <person name="Pritham E.J."/>
            <person name="Richards T.A."/>
            <person name="Rocap G."/>
            <person name="Roy S.W."/>
            <person name="Sarai C."/>
            <person name="Schaack S."/>
            <person name="Shirato S."/>
            <person name="Slamovits C.H."/>
            <person name="Spencer D.F."/>
            <person name="Suzuki S."/>
            <person name="Worden A.Z."/>
            <person name="Zauner S."/>
            <person name="Barry K."/>
            <person name="Bell C."/>
            <person name="Bharti A.K."/>
            <person name="Crow J.A."/>
            <person name="Grimwood J."/>
            <person name="Kramer R."/>
            <person name="Lindquist E."/>
            <person name="Lucas S."/>
            <person name="Salamov A."/>
            <person name="McFadden G.I."/>
            <person name="Lane C.E."/>
            <person name="Keeling P.J."/>
            <person name="Gray M.W."/>
            <person name="Grigoriev I.V."/>
            <person name="Archibald J.M."/>
        </authorList>
    </citation>
    <scope>NUCLEOTIDE SEQUENCE</scope>
    <source>
        <strain evidence="12 14">CCMP2712</strain>
    </source>
</reference>
<evidence type="ECO:0000256" key="11">
    <source>
        <dbReference type="SAM" id="SignalP"/>
    </source>
</evidence>
<dbReference type="InterPro" id="IPR018299">
    <property type="entry name" value="Alkaline_phosphatase_AS"/>
</dbReference>
<keyword evidence="11" id="KW-0732">Signal</keyword>
<comment type="catalytic activity">
    <reaction evidence="10">
        <text>a phosphate monoester + H2O = an alcohol + phosphate</text>
        <dbReference type="Rhea" id="RHEA:15017"/>
        <dbReference type="ChEBI" id="CHEBI:15377"/>
        <dbReference type="ChEBI" id="CHEBI:30879"/>
        <dbReference type="ChEBI" id="CHEBI:43474"/>
        <dbReference type="ChEBI" id="CHEBI:67140"/>
        <dbReference type="EC" id="3.1.3.1"/>
    </reaction>
</comment>
<dbReference type="SUPFAM" id="SSF53649">
    <property type="entry name" value="Alkaline phosphatase-like"/>
    <property type="match status" value="1"/>
</dbReference>
<dbReference type="EC" id="3.1.3.1" evidence="2 10"/>
<evidence type="ECO:0000256" key="9">
    <source>
        <dbReference type="RuleBase" id="RU003946"/>
    </source>
</evidence>
<gene>
    <name evidence="12" type="ORF">GUITHDRAFT_103131</name>
</gene>
<evidence type="ECO:0000313" key="13">
    <source>
        <dbReference type="EnsemblProtists" id="EKX51214"/>
    </source>
</evidence>
<accession>L1JSD4</accession>
<dbReference type="GO" id="GO:0004035">
    <property type="term" value="F:alkaline phosphatase activity"/>
    <property type="evidence" value="ECO:0007669"/>
    <property type="project" value="UniProtKB-EC"/>
</dbReference>
<dbReference type="Pfam" id="PF00245">
    <property type="entry name" value="Alk_phosphatase"/>
    <property type="match status" value="2"/>
</dbReference>
<dbReference type="InterPro" id="IPR001952">
    <property type="entry name" value="Alkaline_phosphatase"/>
</dbReference>
<protein>
    <recommendedName>
        <fullName evidence="2 10">Alkaline phosphatase</fullName>
        <ecNumber evidence="2 10">3.1.3.1</ecNumber>
    </recommendedName>
</protein>
<dbReference type="PROSITE" id="PS00123">
    <property type="entry name" value="ALKALINE_PHOSPHATASE"/>
    <property type="match status" value="1"/>
</dbReference>
<evidence type="ECO:0000256" key="4">
    <source>
        <dbReference type="ARBA" id="ARBA00022723"/>
    </source>
</evidence>
<feature type="binding site" evidence="8">
    <location>
        <position position="251"/>
    </location>
    <ligand>
        <name>Mg(2+)</name>
        <dbReference type="ChEBI" id="CHEBI:18420"/>
    </ligand>
</feature>
<keyword evidence="7 8" id="KW-0460">Magnesium</keyword>
<feature type="binding site" evidence="8">
    <location>
        <position position="412"/>
    </location>
    <ligand>
        <name>Zn(2+)</name>
        <dbReference type="ChEBI" id="CHEBI:29105"/>
        <label>2</label>
    </ligand>
</feature>
<evidence type="ECO:0000256" key="8">
    <source>
        <dbReference type="PIRSR" id="PIRSR601952-2"/>
    </source>
</evidence>
<comment type="cofactor">
    <cofactor evidence="8">
        <name>Mg(2+)</name>
        <dbReference type="ChEBI" id="CHEBI:18420"/>
    </cofactor>
    <text evidence="8">Binds 1 Mg(2+) ion.</text>
</comment>
<dbReference type="AlphaFoldDB" id="L1JSD4"/>
<keyword evidence="14" id="KW-1185">Reference proteome</keyword>
<dbReference type="RefSeq" id="XP_005838194.1">
    <property type="nucleotide sequence ID" value="XM_005838137.1"/>
</dbReference>
<dbReference type="GO" id="GO:0046872">
    <property type="term" value="F:metal ion binding"/>
    <property type="evidence" value="ECO:0007669"/>
    <property type="project" value="UniProtKB-KW"/>
</dbReference>
<dbReference type="eggNOG" id="KOG4126">
    <property type="taxonomic scope" value="Eukaryota"/>
</dbReference>
<dbReference type="STRING" id="905079.L1JSD4"/>
<dbReference type="OMA" id="KAAGYMT"/>
<dbReference type="EMBL" id="JH992976">
    <property type="protein sequence ID" value="EKX51214.1"/>
    <property type="molecule type" value="Genomic_DNA"/>
</dbReference>
<dbReference type="PaxDb" id="55529-EKX51214"/>
<evidence type="ECO:0000313" key="12">
    <source>
        <dbReference type="EMBL" id="EKX51214.1"/>
    </source>
</evidence>
<dbReference type="SMART" id="SM00098">
    <property type="entry name" value="alkPPc"/>
    <property type="match status" value="1"/>
</dbReference>
<keyword evidence="4 8" id="KW-0479">Metal-binding</keyword>
<evidence type="ECO:0000256" key="3">
    <source>
        <dbReference type="ARBA" id="ARBA00022553"/>
    </source>
</evidence>
<comment type="cofactor">
    <cofactor evidence="8">
        <name>Zn(2+)</name>
        <dbReference type="ChEBI" id="CHEBI:29105"/>
    </cofactor>
    <text evidence="8">Binds 2 Zn(2+) ions.</text>
</comment>